<protein>
    <submittedName>
        <fullName evidence="1">Uncharacterized protein</fullName>
    </submittedName>
</protein>
<dbReference type="RefSeq" id="XP_026623456.1">
    <property type="nucleotide sequence ID" value="XM_026767301.1"/>
</dbReference>
<reference evidence="1 2" key="1">
    <citation type="submission" date="2018-07" db="EMBL/GenBank/DDBJ databases">
        <title>The genomes of Aspergillus section Nigri reveals drivers in fungal speciation.</title>
        <authorList>
            <consortium name="DOE Joint Genome Institute"/>
            <person name="Vesth T.C."/>
            <person name="Nybo J."/>
            <person name="Theobald S."/>
            <person name="Brandl J."/>
            <person name="Frisvad J.C."/>
            <person name="Nielsen K.F."/>
            <person name="Lyhne E.K."/>
            <person name="Kogle M.E."/>
            <person name="Kuo A."/>
            <person name="Riley R."/>
            <person name="Clum A."/>
            <person name="Nolan M."/>
            <person name="Lipzen A."/>
            <person name="Salamov A."/>
            <person name="Henrissat B."/>
            <person name="Wiebenga A."/>
            <person name="De vries R.P."/>
            <person name="Grigoriev I.V."/>
            <person name="Mortensen U.H."/>
            <person name="Andersen M.R."/>
            <person name="Baker S.E."/>
        </authorList>
    </citation>
    <scope>NUCLEOTIDE SEQUENCE [LARGE SCALE GENOMIC DNA]</scope>
    <source>
        <strain evidence="1 2">CBS 139.54b</strain>
    </source>
</reference>
<dbReference type="GeneID" id="38135657"/>
<dbReference type="EMBL" id="KZ852061">
    <property type="protein sequence ID" value="RDH30434.1"/>
    <property type="molecule type" value="Genomic_DNA"/>
</dbReference>
<sequence>MRLKILSFEVNQLNLERLKAVLRTKPLRFQKSSTRLNDKRSVVEDFCKHNEQTSPKRWPMWPSLTSPSYALSGGCWMAMTVIAM</sequence>
<dbReference type="Proteomes" id="UP000253729">
    <property type="component" value="Unassembled WGS sequence"/>
</dbReference>
<evidence type="ECO:0000313" key="1">
    <source>
        <dbReference type="EMBL" id="RDH30434.1"/>
    </source>
</evidence>
<evidence type="ECO:0000313" key="2">
    <source>
        <dbReference type="Proteomes" id="UP000253729"/>
    </source>
</evidence>
<name>A0A3F3PU20_9EURO</name>
<gene>
    <name evidence="1" type="ORF">BDQ94DRAFT_149040</name>
</gene>
<organism evidence="1 2">
    <name type="scientific">Aspergillus welwitschiae</name>
    <dbReference type="NCBI Taxonomy" id="1341132"/>
    <lineage>
        <taxon>Eukaryota</taxon>
        <taxon>Fungi</taxon>
        <taxon>Dikarya</taxon>
        <taxon>Ascomycota</taxon>
        <taxon>Pezizomycotina</taxon>
        <taxon>Eurotiomycetes</taxon>
        <taxon>Eurotiomycetidae</taxon>
        <taxon>Eurotiales</taxon>
        <taxon>Aspergillaceae</taxon>
        <taxon>Aspergillus</taxon>
        <taxon>Aspergillus subgen. Circumdati</taxon>
    </lineage>
</organism>
<accession>A0A3F3PU20</accession>
<keyword evidence="2" id="KW-1185">Reference proteome</keyword>
<proteinExistence type="predicted"/>
<dbReference type="AlphaFoldDB" id="A0A3F3PU20"/>